<feature type="compositionally biased region" description="Basic and acidic residues" evidence="1">
    <location>
        <begin position="194"/>
        <end position="220"/>
    </location>
</feature>
<feature type="region of interest" description="Disordered" evidence="1">
    <location>
        <begin position="1"/>
        <end position="107"/>
    </location>
</feature>
<gene>
    <name evidence="3" type="ORF">G3I71_18745</name>
</gene>
<dbReference type="AlphaFoldDB" id="A0A6B3BU27"/>
<sequence length="220" mass="21896">MPTDPAHPAPAQRPDPEATAVLAAASLDPAEGGYGDRYGEDAFDYPEHHSPAPAQSWAAAGEQPAGYASTADPADEESASGDVGQRRAGGDRSRPAGRGRQVAARRRPALMVAAALVVMGGFGVALSMVSDTLSSDAVPSGSSGTAQVSAPKSPTEPSPSPDATASPSPPAAGGAGGAGVSAAPSPTGLLPSAREQHGDERGDDGREEHDREDGGRADDD</sequence>
<protein>
    <submittedName>
        <fullName evidence="3">Uncharacterized protein</fullName>
    </submittedName>
</protein>
<proteinExistence type="predicted"/>
<keyword evidence="2" id="KW-0472">Membrane</keyword>
<feature type="transmembrane region" description="Helical" evidence="2">
    <location>
        <begin position="108"/>
        <end position="129"/>
    </location>
</feature>
<keyword evidence="2" id="KW-1133">Transmembrane helix</keyword>
<name>A0A6B3BU27_9ACTN</name>
<dbReference type="RefSeq" id="WP_164315943.1">
    <property type="nucleotide sequence ID" value="NZ_JAAGLU010000014.1"/>
</dbReference>
<comment type="caution">
    <text evidence="3">The sequence shown here is derived from an EMBL/GenBank/DDBJ whole genome shotgun (WGS) entry which is preliminary data.</text>
</comment>
<accession>A0A6B3BU27</accession>
<evidence type="ECO:0000313" key="3">
    <source>
        <dbReference type="EMBL" id="NEC87822.1"/>
    </source>
</evidence>
<feature type="compositionally biased region" description="Basic and acidic residues" evidence="1">
    <location>
        <begin position="37"/>
        <end position="50"/>
    </location>
</feature>
<evidence type="ECO:0000256" key="1">
    <source>
        <dbReference type="SAM" id="MobiDB-lite"/>
    </source>
</evidence>
<organism evidence="3">
    <name type="scientific">Streptomyces sp. SID12501</name>
    <dbReference type="NCBI Taxonomy" id="2706042"/>
    <lineage>
        <taxon>Bacteria</taxon>
        <taxon>Bacillati</taxon>
        <taxon>Actinomycetota</taxon>
        <taxon>Actinomycetes</taxon>
        <taxon>Kitasatosporales</taxon>
        <taxon>Streptomycetaceae</taxon>
        <taxon>Streptomyces</taxon>
    </lineage>
</organism>
<reference evidence="3" key="1">
    <citation type="submission" date="2020-01" db="EMBL/GenBank/DDBJ databases">
        <title>Insect and environment-associated Actinomycetes.</title>
        <authorList>
            <person name="Currrie C."/>
            <person name="Chevrette M."/>
            <person name="Carlson C."/>
            <person name="Stubbendieck R."/>
            <person name="Wendt-Pienkowski E."/>
        </authorList>
    </citation>
    <scope>NUCLEOTIDE SEQUENCE</scope>
    <source>
        <strain evidence="3">SID12501</strain>
    </source>
</reference>
<feature type="compositionally biased region" description="Polar residues" evidence="1">
    <location>
        <begin position="133"/>
        <end position="152"/>
    </location>
</feature>
<evidence type="ECO:0000256" key="2">
    <source>
        <dbReference type="SAM" id="Phobius"/>
    </source>
</evidence>
<keyword evidence="2" id="KW-0812">Transmembrane</keyword>
<feature type="region of interest" description="Disordered" evidence="1">
    <location>
        <begin position="133"/>
        <end position="220"/>
    </location>
</feature>
<feature type="compositionally biased region" description="Pro residues" evidence="1">
    <location>
        <begin position="1"/>
        <end position="13"/>
    </location>
</feature>
<dbReference type="EMBL" id="JAAGLU010000014">
    <property type="protein sequence ID" value="NEC87822.1"/>
    <property type="molecule type" value="Genomic_DNA"/>
</dbReference>
<feature type="compositionally biased region" description="Basic and acidic residues" evidence="1">
    <location>
        <begin position="84"/>
        <end position="94"/>
    </location>
</feature>